<organism evidence="9">
    <name type="scientific">Corethrella appendiculata</name>
    <dbReference type="NCBI Taxonomy" id="1370023"/>
    <lineage>
        <taxon>Eukaryota</taxon>
        <taxon>Metazoa</taxon>
        <taxon>Ecdysozoa</taxon>
        <taxon>Arthropoda</taxon>
        <taxon>Hexapoda</taxon>
        <taxon>Insecta</taxon>
        <taxon>Pterygota</taxon>
        <taxon>Neoptera</taxon>
        <taxon>Endopterygota</taxon>
        <taxon>Diptera</taxon>
        <taxon>Nematocera</taxon>
        <taxon>Culicoidea</taxon>
        <taxon>Chaoboridae</taxon>
        <taxon>Corethrella</taxon>
    </lineage>
</organism>
<dbReference type="AlphaFoldDB" id="U5EM40"/>
<reference evidence="9" key="1">
    <citation type="journal article" date="2014" name="Insect Biochem. Mol. Biol.">
        <title>An insight into the sialome of the frog biting fly, Corethrella appendiculata.</title>
        <authorList>
            <person name="Ribeiro J.M.C."/>
            <person name="Chagas A.C."/>
            <person name="Pham V.M."/>
            <person name="Lounibos L.P."/>
            <person name="Calvo E."/>
        </authorList>
    </citation>
    <scope>NUCLEOTIDE SEQUENCE</scope>
    <source>
        <tissue evidence="9">Salivary glands</tissue>
    </source>
</reference>
<evidence type="ECO:0000313" key="9">
    <source>
        <dbReference type="EMBL" id="JAB55242.1"/>
    </source>
</evidence>
<evidence type="ECO:0000259" key="8">
    <source>
        <dbReference type="PROSITE" id="PS51915"/>
    </source>
</evidence>
<dbReference type="InterPro" id="IPR012934">
    <property type="entry name" value="Znf_AD"/>
</dbReference>
<feature type="binding site" evidence="6">
    <location>
        <position position="232"/>
    </location>
    <ligand>
        <name>Zn(2+)</name>
        <dbReference type="ChEBI" id="CHEBI:29105"/>
    </ligand>
</feature>
<feature type="non-terminal residue" evidence="9">
    <location>
        <position position="238"/>
    </location>
</feature>
<evidence type="ECO:0000256" key="5">
    <source>
        <dbReference type="PROSITE-ProRule" id="PRU00309"/>
    </source>
</evidence>
<keyword evidence="4 5" id="KW-0238">DNA-binding</keyword>
<dbReference type="Pfam" id="PF07776">
    <property type="entry name" value="zf-AD"/>
    <property type="match status" value="1"/>
</dbReference>
<dbReference type="InterPro" id="IPR006612">
    <property type="entry name" value="THAP_Znf"/>
</dbReference>
<keyword evidence="9" id="KW-0418">Kinase</keyword>
<dbReference type="PROSITE" id="PS50950">
    <property type="entry name" value="ZF_THAP"/>
    <property type="match status" value="1"/>
</dbReference>
<keyword evidence="9" id="KW-0808">Transferase</keyword>
<keyword evidence="1 6" id="KW-0479">Metal-binding</keyword>
<accession>U5EM40</accession>
<feature type="domain" description="THAP-type" evidence="7">
    <location>
        <begin position="1"/>
        <end position="75"/>
    </location>
</feature>
<evidence type="ECO:0000256" key="4">
    <source>
        <dbReference type="ARBA" id="ARBA00023125"/>
    </source>
</evidence>
<evidence type="ECO:0000259" key="7">
    <source>
        <dbReference type="PROSITE" id="PS50950"/>
    </source>
</evidence>
<keyword evidence="2 5" id="KW-0863">Zinc-finger</keyword>
<evidence type="ECO:0000256" key="2">
    <source>
        <dbReference type="ARBA" id="ARBA00022771"/>
    </source>
</evidence>
<feature type="binding site" evidence="6">
    <location>
        <position position="180"/>
    </location>
    <ligand>
        <name>Zn(2+)</name>
        <dbReference type="ChEBI" id="CHEBI:29105"/>
    </ligand>
</feature>
<feature type="domain" description="ZAD" evidence="8">
    <location>
        <begin position="178"/>
        <end position="238"/>
    </location>
</feature>
<dbReference type="SUPFAM" id="SSF57716">
    <property type="entry name" value="Glucocorticoid receptor-like (DNA-binding domain)"/>
    <property type="match status" value="2"/>
</dbReference>
<proteinExistence type="evidence at transcript level"/>
<feature type="non-terminal residue" evidence="9">
    <location>
        <position position="1"/>
    </location>
</feature>
<sequence>TNRNVSYFGFPKNENFAFAWARAAGREDLIEKKLDNIIKYFLCSSHFTKDCFMDAEQRVLKKTSRPVKVPIPTIFENNLHECVASTQSVEKHKSPPIIPSNRQVQKPKIICEITKTATGINKNEEETTETISILDDDELITNDINDSSSYELLSDDYDEMNSEIFIDYNDEILTNAINICRLCAVEYSSSNSLMWIFDERNQEIAENLEQILPTNLQIHRNSEKSQLICMQCVEKLKI</sequence>
<dbReference type="GO" id="GO:0003677">
    <property type="term" value="F:DNA binding"/>
    <property type="evidence" value="ECO:0007669"/>
    <property type="project" value="UniProtKB-UniRule"/>
</dbReference>
<evidence type="ECO:0000256" key="6">
    <source>
        <dbReference type="PROSITE-ProRule" id="PRU01263"/>
    </source>
</evidence>
<dbReference type="GO" id="GO:0016301">
    <property type="term" value="F:kinase activity"/>
    <property type="evidence" value="ECO:0007669"/>
    <property type="project" value="UniProtKB-KW"/>
</dbReference>
<dbReference type="EMBL" id="GANO01004629">
    <property type="protein sequence ID" value="JAB55242.1"/>
    <property type="molecule type" value="mRNA"/>
</dbReference>
<evidence type="ECO:0000256" key="3">
    <source>
        <dbReference type="ARBA" id="ARBA00022833"/>
    </source>
</evidence>
<dbReference type="Gene3D" id="3.40.1800.20">
    <property type="match status" value="1"/>
</dbReference>
<feature type="binding site" evidence="6">
    <location>
        <position position="183"/>
    </location>
    <ligand>
        <name>Zn(2+)</name>
        <dbReference type="ChEBI" id="CHEBI:29105"/>
    </ligand>
</feature>
<name>U5EM40_9DIPT</name>
<dbReference type="Pfam" id="PF05485">
    <property type="entry name" value="THAP"/>
    <property type="match status" value="1"/>
</dbReference>
<dbReference type="SMART" id="SM00692">
    <property type="entry name" value="DM3"/>
    <property type="match status" value="1"/>
</dbReference>
<feature type="binding site" evidence="6">
    <location>
        <position position="229"/>
    </location>
    <ligand>
        <name>Zn(2+)</name>
        <dbReference type="ChEBI" id="CHEBI:29105"/>
    </ligand>
</feature>
<protein>
    <submittedName>
        <fullName evidence="9">Putative 52 kd repressor of inhibitor of protein kinase</fullName>
    </submittedName>
</protein>
<dbReference type="PROSITE" id="PS51915">
    <property type="entry name" value="ZAD"/>
    <property type="match status" value="1"/>
</dbReference>
<evidence type="ECO:0000256" key="1">
    <source>
        <dbReference type="ARBA" id="ARBA00022723"/>
    </source>
</evidence>
<keyword evidence="3 6" id="KW-0862">Zinc</keyword>
<dbReference type="GO" id="GO:0005634">
    <property type="term" value="C:nucleus"/>
    <property type="evidence" value="ECO:0007669"/>
    <property type="project" value="InterPro"/>
</dbReference>
<dbReference type="GO" id="GO:0008270">
    <property type="term" value="F:zinc ion binding"/>
    <property type="evidence" value="ECO:0007669"/>
    <property type="project" value="UniProtKB-UniRule"/>
</dbReference>